<comment type="subcellular location">
    <subcellularLocation>
        <location evidence="1">Cell envelope</location>
    </subcellularLocation>
</comment>
<dbReference type="SUPFAM" id="SSF53850">
    <property type="entry name" value="Periplasmic binding protein-like II"/>
    <property type="match status" value="1"/>
</dbReference>
<evidence type="ECO:0000313" key="6">
    <source>
        <dbReference type="EMBL" id="GIG49627.1"/>
    </source>
</evidence>
<dbReference type="InterPro" id="IPR006059">
    <property type="entry name" value="SBP"/>
</dbReference>
<dbReference type="Proteomes" id="UP000660611">
    <property type="component" value="Unassembled WGS sequence"/>
</dbReference>
<feature type="signal peptide" evidence="5">
    <location>
        <begin position="1"/>
        <end position="26"/>
    </location>
</feature>
<sequence length="445" mass="46874">MTQMGISRRGVLSAALAVAVAGPLAACGGGGDGGGGGGTASTQLVYWSMWKQGEDQQKVLQAALDEFQAKTGIKVEVQWSGRDVIKQVAARLNAGNPPDLTDQDAGTIKGILGKVDGVKNLDALYATTVDGETKKVSEVIPAGLVKPYRSSSGAPIVVPYEIIGSTMWFDGAAHPDWVSAPPKTWSDFMTLLDARKAAGRTPIALDGDIKFYDAYFTTWSIVRHGGVGLLSRAATDKTGATFDDPAFLAAARDVEKLVKGGYVVKDFNATKFPAQQNAWAAGKSPTDLLLMGTWAPSETGPQAASGFTHRSFAYPTVPGGKGNAAAEAGVIGFAIPAKARHADAAEKFIAFFLNKDRLAKISTETKNLTPRSDIPAPAVLADYQQELIAAGDNLFLPYDDAGAVAPEWVSNVWEPINGDFFNGKLDAAGFVAKLKSETVKLHKNA</sequence>
<dbReference type="PANTHER" id="PTHR43649:SF31">
    <property type="entry name" value="SN-GLYCEROL-3-PHOSPHATE-BINDING PERIPLASMIC PROTEIN UGPB"/>
    <property type="match status" value="1"/>
</dbReference>
<evidence type="ECO:0000256" key="1">
    <source>
        <dbReference type="ARBA" id="ARBA00004196"/>
    </source>
</evidence>
<dbReference type="InterPro" id="IPR006311">
    <property type="entry name" value="TAT_signal"/>
</dbReference>
<name>A0A919PSX4_9ACTN</name>
<dbReference type="Gene3D" id="3.40.190.10">
    <property type="entry name" value="Periplasmic binding protein-like II"/>
    <property type="match status" value="1"/>
</dbReference>
<accession>A0A919PSX4</accession>
<dbReference type="Pfam" id="PF01547">
    <property type="entry name" value="SBP_bac_1"/>
    <property type="match status" value="1"/>
</dbReference>
<keyword evidence="4 5" id="KW-0732">Signal</keyword>
<dbReference type="AlphaFoldDB" id="A0A919PSX4"/>
<dbReference type="GO" id="GO:0030313">
    <property type="term" value="C:cell envelope"/>
    <property type="evidence" value="ECO:0007669"/>
    <property type="project" value="UniProtKB-SubCell"/>
</dbReference>
<dbReference type="EMBL" id="BONQ01000122">
    <property type="protein sequence ID" value="GIG49627.1"/>
    <property type="molecule type" value="Genomic_DNA"/>
</dbReference>
<evidence type="ECO:0000256" key="3">
    <source>
        <dbReference type="ARBA" id="ARBA00022448"/>
    </source>
</evidence>
<protein>
    <submittedName>
        <fullName evidence="6">Sugar-binding protein</fullName>
    </submittedName>
</protein>
<dbReference type="PANTHER" id="PTHR43649">
    <property type="entry name" value="ARABINOSE-BINDING PROTEIN-RELATED"/>
    <property type="match status" value="1"/>
</dbReference>
<gene>
    <name evidence="6" type="ORF">Dsi01nite_076680</name>
</gene>
<evidence type="ECO:0000256" key="2">
    <source>
        <dbReference type="ARBA" id="ARBA00008520"/>
    </source>
</evidence>
<reference evidence="6" key="1">
    <citation type="submission" date="2021-01" db="EMBL/GenBank/DDBJ databases">
        <title>Whole genome shotgun sequence of Dactylosporangium siamense NBRC 106093.</title>
        <authorList>
            <person name="Komaki H."/>
            <person name="Tamura T."/>
        </authorList>
    </citation>
    <scope>NUCLEOTIDE SEQUENCE</scope>
    <source>
        <strain evidence="6">NBRC 106093</strain>
    </source>
</reference>
<evidence type="ECO:0000313" key="7">
    <source>
        <dbReference type="Proteomes" id="UP000660611"/>
    </source>
</evidence>
<keyword evidence="7" id="KW-1185">Reference proteome</keyword>
<evidence type="ECO:0000256" key="5">
    <source>
        <dbReference type="SAM" id="SignalP"/>
    </source>
</evidence>
<comment type="similarity">
    <text evidence="2">Belongs to the bacterial solute-binding protein 1 family.</text>
</comment>
<organism evidence="6 7">
    <name type="scientific">Dactylosporangium siamense</name>
    <dbReference type="NCBI Taxonomy" id="685454"/>
    <lineage>
        <taxon>Bacteria</taxon>
        <taxon>Bacillati</taxon>
        <taxon>Actinomycetota</taxon>
        <taxon>Actinomycetes</taxon>
        <taxon>Micromonosporales</taxon>
        <taxon>Micromonosporaceae</taxon>
        <taxon>Dactylosporangium</taxon>
    </lineage>
</organism>
<dbReference type="RefSeq" id="WP_203851295.1">
    <property type="nucleotide sequence ID" value="NZ_BAAAVW010000024.1"/>
</dbReference>
<keyword evidence="3" id="KW-0813">Transport</keyword>
<proteinExistence type="inferred from homology"/>
<comment type="caution">
    <text evidence="6">The sequence shown here is derived from an EMBL/GenBank/DDBJ whole genome shotgun (WGS) entry which is preliminary data.</text>
</comment>
<feature type="chain" id="PRO_5037646473" evidence="5">
    <location>
        <begin position="27"/>
        <end position="445"/>
    </location>
</feature>
<dbReference type="PROSITE" id="PS51318">
    <property type="entry name" value="TAT"/>
    <property type="match status" value="1"/>
</dbReference>
<dbReference type="InterPro" id="IPR050490">
    <property type="entry name" value="Bact_solute-bd_prot1"/>
</dbReference>
<evidence type="ECO:0000256" key="4">
    <source>
        <dbReference type="ARBA" id="ARBA00022729"/>
    </source>
</evidence>